<protein>
    <submittedName>
        <fullName evidence="2">Uncharacterized protein</fullName>
    </submittedName>
</protein>
<feature type="compositionally biased region" description="Polar residues" evidence="1">
    <location>
        <begin position="140"/>
        <end position="152"/>
    </location>
</feature>
<evidence type="ECO:0000313" key="2">
    <source>
        <dbReference type="EMBL" id="KAJ8915257.1"/>
    </source>
</evidence>
<evidence type="ECO:0000256" key="1">
    <source>
        <dbReference type="SAM" id="MobiDB-lite"/>
    </source>
</evidence>
<feature type="compositionally biased region" description="Basic and acidic residues" evidence="1">
    <location>
        <begin position="124"/>
        <end position="139"/>
    </location>
</feature>
<keyword evidence="3" id="KW-1185">Reference proteome</keyword>
<comment type="caution">
    <text evidence="2">The sequence shown here is derived from an EMBL/GenBank/DDBJ whole genome shotgun (WGS) entry which is preliminary data.</text>
</comment>
<proteinExistence type="predicted"/>
<dbReference type="AlphaFoldDB" id="A0AAV8VLR3"/>
<accession>A0AAV8VLR3</accession>
<feature type="region of interest" description="Disordered" evidence="1">
    <location>
        <begin position="124"/>
        <end position="159"/>
    </location>
</feature>
<gene>
    <name evidence="2" type="ORF">NQ315_014764</name>
</gene>
<dbReference type="Proteomes" id="UP001159042">
    <property type="component" value="Unassembled WGS sequence"/>
</dbReference>
<reference evidence="2 3" key="1">
    <citation type="journal article" date="2023" name="Insect Mol. Biol.">
        <title>Genome sequencing provides insights into the evolution of gene families encoding plant cell wall-degrading enzymes in longhorned beetles.</title>
        <authorList>
            <person name="Shin N.R."/>
            <person name="Okamura Y."/>
            <person name="Kirsch R."/>
            <person name="Pauchet Y."/>
        </authorList>
    </citation>
    <scope>NUCLEOTIDE SEQUENCE [LARGE SCALE GENOMIC DNA]</scope>
    <source>
        <strain evidence="2">EAD_L_NR</strain>
    </source>
</reference>
<sequence>MFAKFISESEGSSHCAIKSSRKGSITRKAKAESTLCLEEERGSEELVQVRGCVRPGPLATAASFKRRNMPSRKKKVMGEEESSIENNFKMLSTVLVELNNTMKSLQVNLTSEIQQMRIEISNKKEVEKGSEKVDDDNSKNLEQINSEGTSASGKGIADQTEVKTDNVKTVVAQKVDRSYITAWKDLGVVRYIFLLGGLFTLCGI</sequence>
<organism evidence="2 3">
    <name type="scientific">Exocentrus adspersus</name>
    <dbReference type="NCBI Taxonomy" id="1586481"/>
    <lineage>
        <taxon>Eukaryota</taxon>
        <taxon>Metazoa</taxon>
        <taxon>Ecdysozoa</taxon>
        <taxon>Arthropoda</taxon>
        <taxon>Hexapoda</taxon>
        <taxon>Insecta</taxon>
        <taxon>Pterygota</taxon>
        <taxon>Neoptera</taxon>
        <taxon>Endopterygota</taxon>
        <taxon>Coleoptera</taxon>
        <taxon>Polyphaga</taxon>
        <taxon>Cucujiformia</taxon>
        <taxon>Chrysomeloidea</taxon>
        <taxon>Cerambycidae</taxon>
        <taxon>Lamiinae</taxon>
        <taxon>Acanthocinini</taxon>
        <taxon>Exocentrus</taxon>
    </lineage>
</organism>
<dbReference type="EMBL" id="JANEYG010000055">
    <property type="protein sequence ID" value="KAJ8915257.1"/>
    <property type="molecule type" value="Genomic_DNA"/>
</dbReference>
<evidence type="ECO:0000313" key="3">
    <source>
        <dbReference type="Proteomes" id="UP001159042"/>
    </source>
</evidence>
<name>A0AAV8VLR3_9CUCU</name>